<dbReference type="eggNOG" id="COG0582">
    <property type="taxonomic scope" value="Bacteria"/>
</dbReference>
<dbReference type="EMBL" id="AGYA01000025">
    <property type="protein sequence ID" value="EKB56567.1"/>
    <property type="molecule type" value="Genomic_DNA"/>
</dbReference>
<dbReference type="InterPro" id="IPR050090">
    <property type="entry name" value="Tyrosine_recombinase_XerCD"/>
</dbReference>
<evidence type="ECO:0008006" key="9">
    <source>
        <dbReference type="Google" id="ProtNLM"/>
    </source>
</evidence>
<dbReference type="Pfam" id="PF02899">
    <property type="entry name" value="Phage_int_SAM_1"/>
    <property type="match status" value="1"/>
</dbReference>
<dbReference type="InterPro" id="IPR013762">
    <property type="entry name" value="Integrase-like_cat_sf"/>
</dbReference>
<evidence type="ECO:0000259" key="5">
    <source>
        <dbReference type="PROSITE" id="PS51898"/>
    </source>
</evidence>
<evidence type="ECO:0000313" key="8">
    <source>
        <dbReference type="Proteomes" id="UP000006085"/>
    </source>
</evidence>
<keyword evidence="3" id="KW-0233">DNA recombination</keyword>
<evidence type="ECO:0000256" key="1">
    <source>
        <dbReference type="ARBA" id="ARBA00022908"/>
    </source>
</evidence>
<dbReference type="GO" id="GO:0006310">
    <property type="term" value="P:DNA recombination"/>
    <property type="evidence" value="ECO:0007669"/>
    <property type="project" value="UniProtKB-KW"/>
</dbReference>
<dbReference type="InterPro" id="IPR002104">
    <property type="entry name" value="Integrase_catalytic"/>
</dbReference>
<dbReference type="HOGENOM" id="CLU_027562_9_2_10"/>
<dbReference type="SUPFAM" id="SSF56349">
    <property type="entry name" value="DNA breaking-rejoining enzymes"/>
    <property type="match status" value="1"/>
</dbReference>
<reference evidence="7 8" key="1">
    <citation type="submission" date="2012-07" db="EMBL/GenBank/DDBJ databases">
        <title>The Genome Sequence of Bergeyella zoohelcum ATCC 43767.</title>
        <authorList>
            <consortium name="The Broad Institute Genome Sequencing Platform"/>
            <person name="Earl A."/>
            <person name="Ward D."/>
            <person name="Feldgarden M."/>
            <person name="Gevers D."/>
            <person name="Huys G."/>
            <person name="Walker B."/>
            <person name="Young S.K."/>
            <person name="Zeng Q."/>
            <person name="Gargeya S."/>
            <person name="Fitzgerald M."/>
            <person name="Haas B."/>
            <person name="Abouelleil A."/>
            <person name="Alvarado L."/>
            <person name="Arachchi H.M."/>
            <person name="Berlin A.M."/>
            <person name="Chapman S.B."/>
            <person name="Goldberg J."/>
            <person name="Griggs A."/>
            <person name="Gujja S."/>
            <person name="Hansen M."/>
            <person name="Howarth C."/>
            <person name="Imamovic A."/>
            <person name="Larimer J."/>
            <person name="McCowen C."/>
            <person name="Montmayeur A."/>
            <person name="Murphy C."/>
            <person name="Neiman D."/>
            <person name="Pearson M."/>
            <person name="Priest M."/>
            <person name="Roberts A."/>
            <person name="Saif S."/>
            <person name="Shea T."/>
            <person name="Sisk P."/>
            <person name="Sykes S."/>
            <person name="Wortman J."/>
            <person name="Nusbaum C."/>
            <person name="Birren B."/>
        </authorList>
    </citation>
    <scope>NUCLEOTIDE SEQUENCE [LARGE SCALE GENOMIC DNA]</scope>
    <source>
        <strain evidence="7 8">ATCC 43767</strain>
    </source>
</reference>
<organism evidence="7 8">
    <name type="scientific">Bergeyella zoohelcum ATCC 43767</name>
    <dbReference type="NCBI Taxonomy" id="883096"/>
    <lineage>
        <taxon>Bacteria</taxon>
        <taxon>Pseudomonadati</taxon>
        <taxon>Bacteroidota</taxon>
        <taxon>Flavobacteriia</taxon>
        <taxon>Flavobacteriales</taxon>
        <taxon>Weeksellaceae</taxon>
        <taxon>Bergeyella</taxon>
    </lineage>
</organism>
<proteinExistence type="predicted"/>
<keyword evidence="8" id="KW-1185">Reference proteome</keyword>
<protein>
    <recommendedName>
        <fullName evidence="9">Tyr recombinase domain-containing protein</fullName>
    </recommendedName>
</protein>
<evidence type="ECO:0000256" key="4">
    <source>
        <dbReference type="PROSITE-ProRule" id="PRU01248"/>
    </source>
</evidence>
<dbReference type="GO" id="GO:0015074">
    <property type="term" value="P:DNA integration"/>
    <property type="evidence" value="ECO:0007669"/>
    <property type="project" value="UniProtKB-KW"/>
</dbReference>
<dbReference type="RefSeq" id="WP_002663411.1">
    <property type="nucleotide sequence ID" value="NZ_JH932293.1"/>
</dbReference>
<dbReference type="Gene3D" id="1.10.150.130">
    <property type="match status" value="1"/>
</dbReference>
<feature type="domain" description="Core-binding (CB)" evidence="6">
    <location>
        <begin position="9"/>
        <end position="85"/>
    </location>
</feature>
<dbReference type="InterPro" id="IPR010998">
    <property type="entry name" value="Integrase_recombinase_N"/>
</dbReference>
<keyword evidence="1" id="KW-0229">DNA integration</keyword>
<comment type="caution">
    <text evidence="7">The sequence shown here is derived from an EMBL/GenBank/DDBJ whole genome shotgun (WGS) entry which is preliminary data.</text>
</comment>
<sequence>MKVKDIKYTITEEDLKSFEKYLASQEKSKNTIEVYLYSVKLFCEKFGTITKNTLMAYKAYLTENKGASTVNLRLQAINSFLIFKDFDPRLKVKFVKVQQKSFLENVISISDYNFLKNRLKEDNKMKDYFMIWCLGATGARVSELIQLKTENFEDGYLDVISKGDKYRRLWLPKTLCKEIRKWIKENGIRGYVFQNKFGERITTRGIAGQLKHFAKKYGLNPKVVYPHSFRHMFAKEFLKKLNDIVFLADLMGHDKLETTRIYLRKTAEEQRALIDKIIKW</sequence>
<dbReference type="InterPro" id="IPR044068">
    <property type="entry name" value="CB"/>
</dbReference>
<dbReference type="Pfam" id="PF00589">
    <property type="entry name" value="Phage_integrase"/>
    <property type="match status" value="1"/>
</dbReference>
<dbReference type="InterPro" id="IPR011010">
    <property type="entry name" value="DNA_brk_join_enz"/>
</dbReference>
<evidence type="ECO:0000256" key="2">
    <source>
        <dbReference type="ARBA" id="ARBA00023125"/>
    </source>
</evidence>
<evidence type="ECO:0000259" key="6">
    <source>
        <dbReference type="PROSITE" id="PS51900"/>
    </source>
</evidence>
<dbReference type="Proteomes" id="UP000006085">
    <property type="component" value="Unassembled WGS sequence"/>
</dbReference>
<dbReference type="OrthoDB" id="9801717at2"/>
<dbReference type="PROSITE" id="PS51900">
    <property type="entry name" value="CB"/>
    <property type="match status" value="1"/>
</dbReference>
<feature type="domain" description="Tyr recombinase" evidence="5">
    <location>
        <begin position="102"/>
        <end position="275"/>
    </location>
</feature>
<dbReference type="STRING" id="883096.HMPREF9699_01296"/>
<dbReference type="InterPro" id="IPR004107">
    <property type="entry name" value="Integrase_SAM-like_N"/>
</dbReference>
<dbReference type="PROSITE" id="PS51898">
    <property type="entry name" value="TYR_RECOMBINASE"/>
    <property type="match status" value="1"/>
</dbReference>
<evidence type="ECO:0000313" key="7">
    <source>
        <dbReference type="EMBL" id="EKB56567.1"/>
    </source>
</evidence>
<name>K1LWR3_9FLAO</name>
<dbReference type="GO" id="GO:0003677">
    <property type="term" value="F:DNA binding"/>
    <property type="evidence" value="ECO:0007669"/>
    <property type="project" value="UniProtKB-UniRule"/>
</dbReference>
<gene>
    <name evidence="7" type="ORF">HMPREF9699_01296</name>
</gene>
<dbReference type="Gene3D" id="1.10.443.10">
    <property type="entry name" value="Intergrase catalytic core"/>
    <property type="match status" value="1"/>
</dbReference>
<dbReference type="PANTHER" id="PTHR30349:SF89">
    <property type="entry name" value="INTEGRASE_RECOMBINASE"/>
    <property type="match status" value="1"/>
</dbReference>
<dbReference type="AlphaFoldDB" id="K1LWR3"/>
<keyword evidence="2 4" id="KW-0238">DNA-binding</keyword>
<evidence type="ECO:0000256" key="3">
    <source>
        <dbReference type="ARBA" id="ARBA00023172"/>
    </source>
</evidence>
<dbReference type="PANTHER" id="PTHR30349">
    <property type="entry name" value="PHAGE INTEGRASE-RELATED"/>
    <property type="match status" value="1"/>
</dbReference>
<accession>K1LWR3</accession>